<dbReference type="EMBL" id="MDYM01000007">
    <property type="protein sequence ID" value="OQD64928.1"/>
    <property type="molecule type" value="Genomic_DNA"/>
</dbReference>
<organism evidence="1 2">
    <name type="scientific">Penicillium polonicum</name>
    <dbReference type="NCBI Taxonomy" id="60169"/>
    <lineage>
        <taxon>Eukaryota</taxon>
        <taxon>Fungi</taxon>
        <taxon>Dikarya</taxon>
        <taxon>Ascomycota</taxon>
        <taxon>Pezizomycotina</taxon>
        <taxon>Eurotiomycetes</taxon>
        <taxon>Eurotiomycetidae</taxon>
        <taxon>Eurotiales</taxon>
        <taxon>Aspergillaceae</taxon>
        <taxon>Penicillium</taxon>
    </lineage>
</organism>
<reference evidence="2" key="1">
    <citation type="journal article" date="2017" name="Nat. Microbiol.">
        <title>Global analysis of biosynthetic gene clusters reveals vast potential of secondary metabolite production in Penicillium species.</title>
        <authorList>
            <person name="Nielsen J.C."/>
            <person name="Grijseels S."/>
            <person name="Prigent S."/>
            <person name="Ji B."/>
            <person name="Dainat J."/>
            <person name="Nielsen K.F."/>
            <person name="Frisvad J.C."/>
            <person name="Workman M."/>
            <person name="Nielsen J."/>
        </authorList>
    </citation>
    <scope>NUCLEOTIDE SEQUENCE [LARGE SCALE GENOMIC DNA]</scope>
    <source>
        <strain evidence="2">IBT 4502</strain>
    </source>
</reference>
<gene>
    <name evidence="1" type="ORF">PENPOL_c007G00967</name>
</gene>
<name>A0A1V6NJL7_PENPO</name>
<proteinExistence type="predicted"/>
<dbReference type="AlphaFoldDB" id="A0A1V6NJL7"/>
<protein>
    <submittedName>
        <fullName evidence="1">Uncharacterized protein</fullName>
    </submittedName>
</protein>
<dbReference type="Proteomes" id="UP000191408">
    <property type="component" value="Unassembled WGS sequence"/>
</dbReference>
<comment type="caution">
    <text evidence="1">The sequence shown here is derived from an EMBL/GenBank/DDBJ whole genome shotgun (WGS) entry which is preliminary data.</text>
</comment>
<keyword evidence="2" id="KW-1185">Reference proteome</keyword>
<evidence type="ECO:0000313" key="2">
    <source>
        <dbReference type="Proteomes" id="UP000191408"/>
    </source>
</evidence>
<sequence>MNPDNDQVANYPIPTLNNEQLELLMQLRVRRARQLDTCRAIMRQAKRIIQREEFVIAQYAQVGHGAGLHALFRLEATMNALVTDMAALRAHEQWTRTLEAEIWRQVE</sequence>
<accession>A0A1V6NJL7</accession>
<evidence type="ECO:0000313" key="1">
    <source>
        <dbReference type="EMBL" id="OQD64928.1"/>
    </source>
</evidence>